<accession>E1YDD2</accession>
<keyword evidence="1" id="KW-0175">Coiled coil</keyword>
<name>E1YDD2_9BACT</name>
<gene>
    <name evidence="2" type="ORF">N47_G39000</name>
</gene>
<dbReference type="AlphaFoldDB" id="E1YDD2"/>
<evidence type="ECO:0000313" key="2">
    <source>
        <dbReference type="EMBL" id="CBX28576.1"/>
    </source>
</evidence>
<sequence>MDKELIIRQFDEIENRLEKLFGVCKSYEAANLELKNNILKLEEELQARIEKENSYIQERDMVKSKIDNLLGRLSEIAEADN</sequence>
<reference evidence="2" key="1">
    <citation type="journal article" date="2011" name="Environ. Microbiol.">
        <title>Genomic insights into the metabolic potential of the polycyclic aromatic hydrocarbon degrading sulfate-reducing Deltaproteobacterium N47.</title>
        <authorList>
            <person name="Bergmann F."/>
            <person name="Selesi D."/>
            <person name="Weinmaier T."/>
            <person name="Tischler P."/>
            <person name="Rattei T."/>
            <person name="Meckenstock R.U."/>
        </authorList>
    </citation>
    <scope>NUCLEOTIDE SEQUENCE</scope>
</reference>
<proteinExistence type="predicted"/>
<evidence type="ECO:0008006" key="3">
    <source>
        <dbReference type="Google" id="ProtNLM"/>
    </source>
</evidence>
<protein>
    <recommendedName>
        <fullName evidence="3">Cell division protein ZapB</fullName>
    </recommendedName>
</protein>
<organism evidence="2">
    <name type="scientific">uncultured Desulfobacterium sp</name>
    <dbReference type="NCBI Taxonomy" id="201089"/>
    <lineage>
        <taxon>Bacteria</taxon>
        <taxon>Pseudomonadati</taxon>
        <taxon>Thermodesulfobacteriota</taxon>
        <taxon>Desulfobacteria</taxon>
        <taxon>Desulfobacterales</taxon>
        <taxon>Desulfobacteriaceae</taxon>
        <taxon>Desulfobacterium</taxon>
        <taxon>environmental samples</taxon>
    </lineage>
</organism>
<feature type="coiled-coil region" evidence="1">
    <location>
        <begin position="24"/>
        <end position="51"/>
    </location>
</feature>
<evidence type="ECO:0000256" key="1">
    <source>
        <dbReference type="SAM" id="Coils"/>
    </source>
</evidence>
<dbReference type="EMBL" id="FR695868">
    <property type="protein sequence ID" value="CBX28576.1"/>
    <property type="molecule type" value="Genomic_DNA"/>
</dbReference>